<organism evidence="2 3">
    <name type="scientific">Methylomonas methanica</name>
    <dbReference type="NCBI Taxonomy" id="421"/>
    <lineage>
        <taxon>Bacteria</taxon>
        <taxon>Pseudomonadati</taxon>
        <taxon>Pseudomonadota</taxon>
        <taxon>Gammaproteobacteria</taxon>
        <taxon>Methylococcales</taxon>
        <taxon>Methylococcaceae</taxon>
        <taxon>Methylomonas</taxon>
    </lineage>
</organism>
<dbReference type="PANTHER" id="PTHR39639">
    <property type="entry name" value="CHROMOSOME 16, WHOLE GENOME SHOTGUN SEQUENCE"/>
    <property type="match status" value="1"/>
</dbReference>
<dbReference type="InterPro" id="IPR004919">
    <property type="entry name" value="GmrSD_N"/>
</dbReference>
<dbReference type="EMBL" id="LUUH01000002">
    <property type="protein sequence ID" value="OAI09373.1"/>
    <property type="molecule type" value="Genomic_DNA"/>
</dbReference>
<dbReference type="AlphaFoldDB" id="A0A177MVW2"/>
<accession>A0A177MVW2</accession>
<dbReference type="Pfam" id="PF03235">
    <property type="entry name" value="GmrSD_N"/>
    <property type="match status" value="1"/>
</dbReference>
<dbReference type="Proteomes" id="UP000077763">
    <property type="component" value="Unassembled WGS sequence"/>
</dbReference>
<dbReference type="PANTHER" id="PTHR39639:SF1">
    <property type="entry name" value="DUF262 DOMAIN-CONTAINING PROTEIN"/>
    <property type="match status" value="1"/>
</dbReference>
<sequence>MSEDICQDDLNIVNSGVEPEIIDENIVNEFPFNPNEINIQIIPRTIGQLVDMLEYDEIIIPDFQRSADLWKPYQKSRFIESLMLKLPIPLFYFAESENKNWIVIDGLQRISTLKQFILNGEKNSHDPLVLNNLEFRKEYNGKTWRDLPHEMKRRINTNQITINLIGKETPKVVQYTIFSRINQASVTLTSQEIRTALFQGFQIDFLNELVSENTPSGLAFNRATDSSISDRRQENLDFASRFIAFYLKGYETYSPDMEAFLLEGTKAIPNQRQQQQQILDEFTQAMWFAHDLFGGNAFRKPSYGVRRNPINKSLFEVMSVQFAHLTQEDKQKISNSKNQFITRFNDLFDRVLPSDASISDGYIEIPKQNNLDRDRFIAAISVGTAAPDKVKFRHERFKNLLSEFTQ</sequence>
<gene>
    <name evidence="2" type="ORF">A1353_03440</name>
</gene>
<evidence type="ECO:0000259" key="1">
    <source>
        <dbReference type="Pfam" id="PF03235"/>
    </source>
</evidence>
<proteinExistence type="predicted"/>
<evidence type="ECO:0000313" key="3">
    <source>
        <dbReference type="Proteomes" id="UP000077763"/>
    </source>
</evidence>
<comment type="caution">
    <text evidence="2">The sequence shown here is derived from an EMBL/GenBank/DDBJ whole genome shotgun (WGS) entry which is preliminary data.</text>
</comment>
<dbReference type="RefSeq" id="WP_064035170.1">
    <property type="nucleotide sequence ID" value="NZ_LUUH01000002.1"/>
</dbReference>
<feature type="domain" description="GmrSD restriction endonucleases N-terminal" evidence="1">
    <location>
        <begin position="48"/>
        <end position="198"/>
    </location>
</feature>
<name>A0A177MVW2_METMH</name>
<reference evidence="2 3" key="1">
    <citation type="submission" date="2016-03" db="EMBL/GenBank/DDBJ databases">
        <authorList>
            <person name="Ploux O."/>
        </authorList>
    </citation>
    <scope>NUCLEOTIDE SEQUENCE [LARGE SCALE GENOMIC DNA]</scope>
    <source>
        <strain evidence="2 3">R-45371</strain>
    </source>
</reference>
<protein>
    <recommendedName>
        <fullName evidence="1">GmrSD restriction endonucleases N-terminal domain-containing protein</fullName>
    </recommendedName>
</protein>
<evidence type="ECO:0000313" key="2">
    <source>
        <dbReference type="EMBL" id="OAI09373.1"/>
    </source>
</evidence>